<keyword evidence="2" id="KW-0472">Membrane</keyword>
<dbReference type="NCBIfam" id="TIGR02226">
    <property type="entry name" value="two_anch"/>
    <property type="match status" value="1"/>
</dbReference>
<proteinExistence type="predicted"/>
<protein>
    <submittedName>
        <fullName evidence="4">BatA domain-containing protein</fullName>
    </submittedName>
</protein>
<feature type="transmembrane region" description="Helical" evidence="2">
    <location>
        <begin position="6"/>
        <end position="24"/>
    </location>
</feature>
<name>A0A934S2E3_9BACT</name>
<organism evidence="4 5">
    <name type="scientific">Luteolibacter pohnpeiensis</name>
    <dbReference type="NCBI Taxonomy" id="454153"/>
    <lineage>
        <taxon>Bacteria</taxon>
        <taxon>Pseudomonadati</taxon>
        <taxon>Verrucomicrobiota</taxon>
        <taxon>Verrucomicrobiia</taxon>
        <taxon>Verrucomicrobiales</taxon>
        <taxon>Verrucomicrobiaceae</taxon>
        <taxon>Luteolibacter</taxon>
    </lineage>
</organism>
<dbReference type="PANTHER" id="PTHR37464:SF1">
    <property type="entry name" value="BLL2463 PROTEIN"/>
    <property type="match status" value="1"/>
</dbReference>
<accession>A0A934S2E3</accession>
<dbReference type="RefSeq" id="WP_200267090.1">
    <property type="nucleotide sequence ID" value="NZ_JAENIJ010000002.1"/>
</dbReference>
<dbReference type="InterPro" id="IPR011933">
    <property type="entry name" value="Double_TM_dom"/>
</dbReference>
<evidence type="ECO:0000313" key="5">
    <source>
        <dbReference type="Proteomes" id="UP000603141"/>
    </source>
</evidence>
<dbReference type="Proteomes" id="UP000603141">
    <property type="component" value="Unassembled WGS sequence"/>
</dbReference>
<keyword evidence="2" id="KW-0812">Transmembrane</keyword>
<feature type="domain" description="Aerotolerance regulator N-terminal" evidence="3">
    <location>
        <begin position="1"/>
        <end position="76"/>
    </location>
</feature>
<keyword evidence="5" id="KW-1185">Reference proteome</keyword>
<feature type="transmembrane region" description="Helical" evidence="2">
    <location>
        <begin position="625"/>
        <end position="645"/>
    </location>
</feature>
<evidence type="ECO:0000313" key="4">
    <source>
        <dbReference type="EMBL" id="MBK1881171.1"/>
    </source>
</evidence>
<comment type="caution">
    <text evidence="4">The sequence shown here is derived from an EMBL/GenBank/DDBJ whole genome shotgun (WGS) entry which is preliminary data.</text>
</comment>
<sequence>MIFLSPLFLWFVAAAAVPIAIHLLNKRRHKTIPWAAMSFLLKATRESRGKKKLRHILILTCRALALAALALAAARPVASGLLGWGAGRLDTVVLILDRSASMEAKPGDGLASQRELVLEKVKKTLADLGSPRLVLIDSASASPTDVPSPDTLAELSSTAATDSEADFPRLLSKAAEFLTETSGRSEVWIASDLQSSNWHPADERWAAARASLSSLPKVPAIRILSLTQNGGASNTSLRLISSRRSGDELLLDLELLRDENARGTISIPVTSSLNGARTTELLTVPGQSLRFQKRVTLPEGSESGYGHLSIPADGNPRDNVAFFAYGPAMPVRSVIVSAEGEAAQYLALAAAPPGFGEQSVERVEPDQFSAVVTNDLSLILWNAPLPDGAAAESLNRYLSAGGQVLFFPPGQASSESFLEHKWSAPVEAASGKFLILKDWNHADGPMRDGIDGTSLPAERMKAIRCQIPQGDSAPLARWEDGEPFLTRRVTDRGIAWFIGSKPDYTWSNLGDADVLLPVVQRILELGAARFDASHTAEIGSDAAALLPGEIRERIDDYGTPDPANAAYESGVYRLGSRVVAVNRPAAEDAPELLTRDELDDVLEGTSYTLLEQAGQATTADLSRDLWMPFLIAVLAFLIFEAILCLPKKRDRSTPLAATS</sequence>
<feature type="transmembrane region" description="Helical" evidence="2">
    <location>
        <begin position="55"/>
        <end position="74"/>
    </location>
</feature>
<keyword evidence="2" id="KW-1133">Transmembrane helix</keyword>
<gene>
    <name evidence="4" type="ORF">JIN85_02025</name>
</gene>
<reference evidence="4" key="1">
    <citation type="submission" date="2021-01" db="EMBL/GenBank/DDBJ databases">
        <title>Modified the classification status of verrucomicrobia.</title>
        <authorList>
            <person name="Feng X."/>
        </authorList>
    </citation>
    <scope>NUCLEOTIDE SEQUENCE</scope>
    <source>
        <strain evidence="4">KCTC 22041</strain>
    </source>
</reference>
<dbReference type="PANTHER" id="PTHR37464">
    <property type="entry name" value="BLL2463 PROTEIN"/>
    <property type="match status" value="1"/>
</dbReference>
<feature type="region of interest" description="Disordered" evidence="1">
    <location>
        <begin position="140"/>
        <end position="159"/>
    </location>
</feature>
<evidence type="ECO:0000256" key="2">
    <source>
        <dbReference type="SAM" id="Phobius"/>
    </source>
</evidence>
<dbReference type="Pfam" id="PF07584">
    <property type="entry name" value="BatA"/>
    <property type="match status" value="1"/>
</dbReference>
<dbReference type="InterPro" id="IPR024163">
    <property type="entry name" value="Aerotolerance_reg_N"/>
</dbReference>
<evidence type="ECO:0000256" key="1">
    <source>
        <dbReference type="SAM" id="MobiDB-lite"/>
    </source>
</evidence>
<dbReference type="AlphaFoldDB" id="A0A934S2E3"/>
<dbReference type="EMBL" id="JAENIJ010000002">
    <property type="protein sequence ID" value="MBK1881171.1"/>
    <property type="molecule type" value="Genomic_DNA"/>
</dbReference>
<evidence type="ECO:0000259" key="3">
    <source>
        <dbReference type="Pfam" id="PF07584"/>
    </source>
</evidence>